<keyword evidence="2" id="KW-1003">Cell membrane</keyword>
<evidence type="ECO:0000256" key="1">
    <source>
        <dbReference type="ARBA" id="ARBA00004382"/>
    </source>
</evidence>
<dbReference type="Proteomes" id="UP000241426">
    <property type="component" value="Unassembled WGS sequence"/>
</dbReference>
<dbReference type="PROSITE" id="PS50198">
    <property type="entry name" value="PPIC_PPIASE_2"/>
    <property type="match status" value="1"/>
</dbReference>
<comment type="caution">
    <text evidence="11">The sequence shown here is derived from an EMBL/GenBank/DDBJ whole genome shotgun (WGS) entry which is preliminary data.</text>
</comment>
<dbReference type="GO" id="GO:0003755">
    <property type="term" value="F:peptidyl-prolyl cis-trans isomerase activity"/>
    <property type="evidence" value="ECO:0007669"/>
    <property type="project" value="InterPro"/>
</dbReference>
<dbReference type="InterPro" id="IPR027304">
    <property type="entry name" value="Trigger_fact/SurA_dom_sf"/>
</dbReference>
<name>A0A0B7J612_9GAMM</name>
<keyword evidence="5" id="KW-1133">Transmembrane helix</keyword>
<accession>A0A2T3KG19</accession>
<dbReference type="PANTHER" id="PTHR47529:SF1">
    <property type="entry name" value="PERIPLASMIC CHAPERONE PPID"/>
    <property type="match status" value="1"/>
</dbReference>
<reference evidence="11 12" key="1">
    <citation type="submission" date="2018-01" db="EMBL/GenBank/DDBJ databases">
        <title>Whole genome sequencing of Histamine producing bacteria.</title>
        <authorList>
            <person name="Butler K."/>
        </authorList>
    </citation>
    <scope>NUCLEOTIDE SEQUENCE [LARGE SCALE GENOMIC DNA]</scope>
    <source>
        <strain evidence="11 12">FS-7.2</strain>
    </source>
</reference>
<gene>
    <name evidence="11" type="ORF">C9J27_15160</name>
</gene>
<dbReference type="InterPro" id="IPR000297">
    <property type="entry name" value="PPIase_PpiC"/>
</dbReference>
<dbReference type="Pfam" id="PF13616">
    <property type="entry name" value="Rotamase_3"/>
    <property type="match status" value="1"/>
</dbReference>
<keyword evidence="7" id="KW-0143">Chaperone</keyword>
<dbReference type="EMBL" id="PYNF01000013">
    <property type="protein sequence ID" value="PSU97688.1"/>
    <property type="molecule type" value="Genomic_DNA"/>
</dbReference>
<dbReference type="SUPFAM" id="SSF109998">
    <property type="entry name" value="Triger factor/SurA peptide-binding domain-like"/>
    <property type="match status" value="1"/>
</dbReference>
<comment type="subcellular location">
    <subcellularLocation>
        <location evidence="1">Cell inner membrane</location>
        <topology evidence="1">Single-pass type II membrane protein</topology>
        <orientation evidence="1">Periplasmic side</orientation>
    </subcellularLocation>
</comment>
<dbReference type="GO" id="GO:0005886">
    <property type="term" value="C:plasma membrane"/>
    <property type="evidence" value="ECO:0007669"/>
    <property type="project" value="UniProtKB-SubCell"/>
</dbReference>
<dbReference type="PANTHER" id="PTHR47529">
    <property type="entry name" value="PEPTIDYL-PROLYL CIS-TRANS ISOMERASE D"/>
    <property type="match status" value="1"/>
</dbReference>
<dbReference type="GeneID" id="29944969"/>
<dbReference type="RefSeq" id="WP_036793700.1">
    <property type="nucleotide sequence ID" value="NZ_JAUZMX010000001.1"/>
</dbReference>
<dbReference type="AlphaFoldDB" id="A0A0B7J612"/>
<evidence type="ECO:0000313" key="11">
    <source>
        <dbReference type="EMBL" id="PSU97688.1"/>
    </source>
</evidence>
<evidence type="ECO:0000256" key="4">
    <source>
        <dbReference type="ARBA" id="ARBA00022692"/>
    </source>
</evidence>
<comment type="similarity">
    <text evidence="8">Belongs to the PpiD chaperone family.</text>
</comment>
<keyword evidence="11" id="KW-0413">Isomerase</keyword>
<keyword evidence="3" id="KW-0997">Cell inner membrane</keyword>
<dbReference type="Gene3D" id="3.10.50.40">
    <property type="match status" value="1"/>
</dbReference>
<keyword evidence="4" id="KW-0812">Transmembrane</keyword>
<dbReference type="NCBIfam" id="NF008054">
    <property type="entry name" value="PRK10788.1"/>
    <property type="match status" value="1"/>
</dbReference>
<evidence type="ECO:0000256" key="8">
    <source>
        <dbReference type="ARBA" id="ARBA00038408"/>
    </source>
</evidence>
<sequence length="630" mass="69512">MMERLREGANSIWVKIILSLIILSFVFAGVGSYLASGNEQVAAKINGKEISQRQFEQVYQNERNRMQQRMGDYFSTLMSDPAYVKQFRQSVLDRMVNDELIQQRADKLGLSVSDAQVKQEILAMPAFAVDGVFNNEQYNMALRRAGFTPDQFAETIRKDMLRQQFLSALQGSDFVLSDEADELRKLESQQRVVRTLTLNLADFTQKVKVTDKEAQDFYDQNPNLFTRPAQIKVSYIELSGKGLTKDIKISEQAAETYYKDNQAKFSTAEEREVSHILVKGDTAAAKAKAEALLAKLQNGANFAEVAKQSSDDTFSAKDGGKLEWFTKGMMDPAFEQEAFALAKPGDMSGLVKSSFGYHIILLDGIKPGKVQPFADVKAKIVAELQQQQSADEFYKLKSKLAEVAFESPDSLDAAAKAVNAKIVHTDYITPAAEKGVLANKQVQETLQSPEVHDDGMNSDVIELGPEHVIVVRVDDARAQAVLPFKDVTAKVNAMVASQKGEQQAQAKADEIIADLRKGKDDIVAKDGLSFSGEQTINRSGPDANISNVAFSLPKPTAGKATYGMARDNNGNVEIIALDKVVNMKLAGDKVNSQFEEQIGQMFAQEDLAATLKTLRESAEISYPMQDSSKD</sequence>
<dbReference type="Gene3D" id="1.10.4030.10">
    <property type="entry name" value="Porin chaperone SurA, peptide-binding domain"/>
    <property type="match status" value="1"/>
</dbReference>
<proteinExistence type="inferred from homology"/>
<protein>
    <recommendedName>
        <fullName evidence="9">Periplasmic chaperone PpiD</fullName>
    </recommendedName>
    <alternativeName>
        <fullName evidence="10">Periplasmic folding chaperone</fullName>
    </alternativeName>
</protein>
<evidence type="ECO:0000256" key="3">
    <source>
        <dbReference type="ARBA" id="ARBA00022519"/>
    </source>
</evidence>
<evidence type="ECO:0000256" key="9">
    <source>
        <dbReference type="ARBA" id="ARBA00040743"/>
    </source>
</evidence>
<dbReference type="eggNOG" id="COG0760">
    <property type="taxonomic scope" value="Bacteria"/>
</dbReference>
<evidence type="ECO:0000256" key="2">
    <source>
        <dbReference type="ARBA" id="ARBA00022475"/>
    </source>
</evidence>
<dbReference type="InterPro" id="IPR046357">
    <property type="entry name" value="PPIase_dom_sf"/>
</dbReference>
<evidence type="ECO:0000256" key="5">
    <source>
        <dbReference type="ARBA" id="ARBA00022989"/>
    </source>
</evidence>
<evidence type="ECO:0000256" key="6">
    <source>
        <dbReference type="ARBA" id="ARBA00023136"/>
    </source>
</evidence>
<accession>A0A0B7J612</accession>
<organism evidence="11 12">
    <name type="scientific">Photobacterium kishitanii</name>
    <dbReference type="NCBI Taxonomy" id="318456"/>
    <lineage>
        <taxon>Bacteria</taxon>
        <taxon>Pseudomonadati</taxon>
        <taxon>Pseudomonadota</taxon>
        <taxon>Gammaproteobacteria</taxon>
        <taxon>Vibrionales</taxon>
        <taxon>Vibrionaceae</taxon>
        <taxon>Photobacterium</taxon>
    </lineage>
</organism>
<evidence type="ECO:0000256" key="7">
    <source>
        <dbReference type="ARBA" id="ARBA00023186"/>
    </source>
</evidence>
<dbReference type="InterPro" id="IPR052029">
    <property type="entry name" value="PpiD_chaperone"/>
</dbReference>
<dbReference type="SUPFAM" id="SSF54534">
    <property type="entry name" value="FKBP-like"/>
    <property type="match status" value="1"/>
</dbReference>
<keyword evidence="6" id="KW-0472">Membrane</keyword>
<evidence type="ECO:0000313" key="12">
    <source>
        <dbReference type="Proteomes" id="UP000241426"/>
    </source>
</evidence>
<dbReference type="Pfam" id="PF13624">
    <property type="entry name" value="SurA_N_3"/>
    <property type="match status" value="1"/>
</dbReference>
<evidence type="ECO:0000256" key="10">
    <source>
        <dbReference type="ARBA" id="ARBA00042775"/>
    </source>
</evidence>